<keyword evidence="7" id="KW-1185">Reference proteome</keyword>
<protein>
    <recommendedName>
        <fullName evidence="2">alpha-amylase</fullName>
        <ecNumber evidence="2">3.2.1.1</ecNumber>
    </recommendedName>
    <alternativeName>
        <fullName evidence="4">1,4-alpha-D-glucan glucanohydrolase</fullName>
    </alternativeName>
</protein>
<feature type="signal peptide" evidence="5">
    <location>
        <begin position="1"/>
        <end position="24"/>
    </location>
</feature>
<dbReference type="EC" id="3.2.1.1" evidence="2"/>
<feature type="chain" id="PRO_5047304673" description="alpha-amylase" evidence="5">
    <location>
        <begin position="25"/>
        <end position="961"/>
    </location>
</feature>
<dbReference type="RefSeq" id="WP_262872659.1">
    <property type="nucleotide sequence ID" value="NZ_BAABKW010000018.1"/>
</dbReference>
<proteinExistence type="predicted"/>
<evidence type="ECO:0000313" key="6">
    <source>
        <dbReference type="EMBL" id="MFC7267729.1"/>
    </source>
</evidence>
<evidence type="ECO:0000256" key="3">
    <source>
        <dbReference type="ARBA" id="ARBA00022729"/>
    </source>
</evidence>
<dbReference type="SUPFAM" id="SSF49464">
    <property type="entry name" value="Carboxypeptidase regulatory domain-like"/>
    <property type="match status" value="3"/>
</dbReference>
<dbReference type="SUPFAM" id="SSF49452">
    <property type="entry name" value="Starch-binding domain-like"/>
    <property type="match status" value="3"/>
</dbReference>
<dbReference type="InterPro" id="IPR008969">
    <property type="entry name" value="CarboxyPept-like_regulatory"/>
</dbReference>
<dbReference type="PANTHER" id="PTHR23303">
    <property type="entry name" value="CARBOXYPEPTIDASE REGULATORY REGION-CONTAINING"/>
    <property type="match status" value="1"/>
</dbReference>
<evidence type="ECO:0000313" key="7">
    <source>
        <dbReference type="Proteomes" id="UP001596507"/>
    </source>
</evidence>
<sequence>MTSVRRTLRTLVCGLVTASLVLFAAIAPAVADTAPAVSGHITHAGGAIAAGSKVTARTATDAAVVGTSTVATDGSFSFAVLDPGTYDLTFTSGNRWQSFDTATRTLEVGTEAQSVSWDVGYVTVSIVGRLTDSVTGKPIASTSINASGPDRSLQARTDADGEFRLDDLRDGGQYTLTTTTYSSPYVDITGTDAVAVRASRGETRSDLMLDPLATITTSITGAPAGARVSLEPVDGGYGNWAYVNDAGSVTSTRVWPGTYKLRMGATRSSVENWYPGVLDADAAETVTIGYGDDVRLSWTAPAPGRIVGTVRDATTGAPIPEVSISIDSAQITEYSVATDANGRYEFSGLTTDEYTLTTPEYTHQPTEQTVAVTLGEVTTRDFTLTKWARIVGTVTLPAGAKGSGSFTVYDRDLNAVWGGPFSSVNGSFRTDPLAPGEYLVKFSASGARTSWYGGAFTSAGATPVTVTDGVETRIAHEMPAKYSDPWSAIEGKVTGPRGEPVEGLTVAAYDADGEYIAEAFTDAYGDYSFLGRDLPTGDYRLRVQEMYSTSTRARYDAQWVGGTSLQTARVFTLAPSTTTTIDVRVTRTLPADRATIVGVVTRAGQPDRGAFVTAQTPDGVDVASTFAGLDGRFVIEGLPAGTYRLRIGDAQHWQTKALFSYAPLGTRDATAATLYTVSAGGAVDVTTKAGTVLGRDVSVVRGRVTSALTGEGVAGMVVSTRQGATFTTDDPNASTDEDGYYEIEVPSGGKVKLAVLPSTEYDTSTTASLSLPEGRVTVEDFTVAAMPYSSAPTLPKTARVGSSVTVSTGKWTAGTAFTYAWSRNGERISGATKSSYTPTAADRGKRLSVTVTGKKAGYATQSHTSASRVVAAGALTTKTPTILGTRKVGKKLTAAHGTWTSGTAFTYQWYANGTAIKGATRKSFTLTWRQGGDRISVKVTGKKSGYTTASQTSARTGRVAR</sequence>
<organism evidence="6 7">
    <name type="scientific">Microbacterium fluvii</name>
    <dbReference type="NCBI Taxonomy" id="415215"/>
    <lineage>
        <taxon>Bacteria</taxon>
        <taxon>Bacillati</taxon>
        <taxon>Actinomycetota</taxon>
        <taxon>Actinomycetes</taxon>
        <taxon>Micrococcales</taxon>
        <taxon>Microbacteriaceae</taxon>
        <taxon>Microbacterium</taxon>
    </lineage>
</organism>
<dbReference type="InterPro" id="IPR051417">
    <property type="entry name" value="SDr/BOS_complex"/>
</dbReference>
<comment type="catalytic activity">
    <reaction evidence="1">
        <text>Endohydrolysis of (1-&gt;4)-alpha-D-glucosidic linkages in polysaccharides containing three or more (1-&gt;4)-alpha-linked D-glucose units.</text>
        <dbReference type="EC" id="3.2.1.1"/>
    </reaction>
</comment>
<evidence type="ECO:0000256" key="2">
    <source>
        <dbReference type="ARBA" id="ARBA00012595"/>
    </source>
</evidence>
<dbReference type="Gene3D" id="2.60.40.2700">
    <property type="match status" value="2"/>
</dbReference>
<dbReference type="EMBL" id="JBHTBE010000001">
    <property type="protein sequence ID" value="MFC7267729.1"/>
    <property type="molecule type" value="Genomic_DNA"/>
</dbReference>
<accession>A0ABW2HA56</accession>
<dbReference type="InterPro" id="IPR013783">
    <property type="entry name" value="Ig-like_fold"/>
</dbReference>
<dbReference type="Proteomes" id="UP001596507">
    <property type="component" value="Unassembled WGS sequence"/>
</dbReference>
<evidence type="ECO:0000256" key="1">
    <source>
        <dbReference type="ARBA" id="ARBA00000548"/>
    </source>
</evidence>
<dbReference type="InterPro" id="IPR013784">
    <property type="entry name" value="Carb-bd-like_fold"/>
</dbReference>
<dbReference type="Pfam" id="PF13620">
    <property type="entry name" value="CarboxypepD_reg"/>
    <property type="match status" value="3"/>
</dbReference>
<dbReference type="PANTHER" id="PTHR23303:SF14">
    <property type="entry name" value="BOS COMPLEX SUBUNIT NOMO1-RELATED"/>
    <property type="match status" value="1"/>
</dbReference>
<comment type="caution">
    <text evidence="6">The sequence shown here is derived from an EMBL/GenBank/DDBJ whole genome shotgun (WGS) entry which is preliminary data.</text>
</comment>
<keyword evidence="3 5" id="KW-0732">Signal</keyword>
<gene>
    <name evidence="6" type="ORF">ACFQRL_02010</name>
</gene>
<dbReference type="Gene3D" id="2.60.40.10">
    <property type="entry name" value="Immunoglobulins"/>
    <property type="match status" value="1"/>
</dbReference>
<evidence type="ECO:0000256" key="5">
    <source>
        <dbReference type="SAM" id="SignalP"/>
    </source>
</evidence>
<evidence type="ECO:0000256" key="4">
    <source>
        <dbReference type="ARBA" id="ARBA00030238"/>
    </source>
</evidence>
<dbReference type="Gene3D" id="2.60.40.1120">
    <property type="entry name" value="Carboxypeptidase-like, regulatory domain"/>
    <property type="match status" value="4"/>
</dbReference>
<name>A0ABW2HA56_9MICO</name>
<reference evidence="7" key="1">
    <citation type="journal article" date="2019" name="Int. J. Syst. Evol. Microbiol.">
        <title>The Global Catalogue of Microorganisms (GCM) 10K type strain sequencing project: providing services to taxonomists for standard genome sequencing and annotation.</title>
        <authorList>
            <consortium name="The Broad Institute Genomics Platform"/>
            <consortium name="The Broad Institute Genome Sequencing Center for Infectious Disease"/>
            <person name="Wu L."/>
            <person name="Ma J."/>
        </authorList>
    </citation>
    <scope>NUCLEOTIDE SEQUENCE [LARGE SCALE GENOMIC DNA]</scope>
    <source>
        <strain evidence="7">CGMCC 1.15772</strain>
    </source>
</reference>